<keyword evidence="3" id="KW-1185">Reference proteome</keyword>
<dbReference type="InterPro" id="IPR000120">
    <property type="entry name" value="Amidase"/>
</dbReference>
<name>A0A2M9CWC9_9BACT</name>
<sequence length="551" mass="61068">MLRPAYVIGLCLCLQINITYGQQDTITPEIVQSASRLIDMQFSVPEMDSMLDGLRDYRNDYRRFHQYMLANADALPLWFDPVLPGMKMDTVQKSIRWNIPKDVPLPANRNELAYYSILQLAGLLREKKISSVELTRFFIDRLKKYGPLLHCVVSIPEEIAMEEARKADEDFAKGIDRGPLQGIPYGVKDLFAVKGTYTTWGTPPYRNQRIDETAYVVQKLQAAGAVLVAKLSLGELAMDDVWFGGLTRNPWDTAHGSSGSSAGSAAATVAGLVPFALGTETWGSIVSPSTVCGALGLRPTFGSISRTGAMTLAWSSDKIGPLCRTAEDAAIVFAAIHGTDGIDKAARFAAFNYHPDADVRTFTVAYASNWIDTLPENHHIKQAMRVFQNMGVKLIPIVFPDSFPADAILRVIVGAESAAAFDPLTRSHRDSLMVQQRKYSWPNQFRTSRFIPAVEYLNAQRLRYQIMQQVDPLLNQYDAILVPTFAGQQLALTNLTGHPVVSVPDGFRANDTPTSFTLIGKLFGEAAILELAQQYQLNSGWYKHHPPLFSN</sequence>
<evidence type="ECO:0000313" key="3">
    <source>
        <dbReference type="Proteomes" id="UP000230000"/>
    </source>
</evidence>
<accession>A0A2M9CWC9</accession>
<evidence type="ECO:0000313" key="2">
    <source>
        <dbReference type="EMBL" id="PJJ76210.1"/>
    </source>
</evidence>
<organism evidence="2 3">
    <name type="scientific">Thermoflavifilum aggregans</name>
    <dbReference type="NCBI Taxonomy" id="454188"/>
    <lineage>
        <taxon>Bacteria</taxon>
        <taxon>Pseudomonadati</taxon>
        <taxon>Bacteroidota</taxon>
        <taxon>Chitinophagia</taxon>
        <taxon>Chitinophagales</taxon>
        <taxon>Chitinophagaceae</taxon>
        <taxon>Thermoflavifilum</taxon>
    </lineage>
</organism>
<dbReference type="InterPro" id="IPR036928">
    <property type="entry name" value="AS_sf"/>
</dbReference>
<dbReference type="EMBL" id="PGFG01000001">
    <property type="protein sequence ID" value="PJJ76210.1"/>
    <property type="molecule type" value="Genomic_DNA"/>
</dbReference>
<proteinExistence type="predicted"/>
<dbReference type="Proteomes" id="UP000230000">
    <property type="component" value="Unassembled WGS sequence"/>
</dbReference>
<reference evidence="2 3" key="1">
    <citation type="submission" date="2017-11" db="EMBL/GenBank/DDBJ databases">
        <title>Genomic Encyclopedia of Archaeal and Bacterial Type Strains, Phase II (KMG-II): From Individual Species to Whole Genera.</title>
        <authorList>
            <person name="Goeker M."/>
        </authorList>
    </citation>
    <scope>NUCLEOTIDE SEQUENCE [LARGE SCALE GENOMIC DNA]</scope>
    <source>
        <strain evidence="2 3">DSM 27268</strain>
    </source>
</reference>
<comment type="caution">
    <text evidence="2">The sequence shown here is derived from an EMBL/GenBank/DDBJ whole genome shotgun (WGS) entry which is preliminary data.</text>
</comment>
<dbReference type="GO" id="GO:0016740">
    <property type="term" value="F:transferase activity"/>
    <property type="evidence" value="ECO:0007669"/>
    <property type="project" value="UniProtKB-KW"/>
</dbReference>
<gene>
    <name evidence="2" type="ORF">BXY57_1818</name>
</gene>
<feature type="domain" description="Amidase" evidence="1">
    <location>
        <begin position="133"/>
        <end position="498"/>
    </location>
</feature>
<dbReference type="PANTHER" id="PTHR11895">
    <property type="entry name" value="TRANSAMIDASE"/>
    <property type="match status" value="1"/>
</dbReference>
<keyword evidence="2" id="KW-0808">Transferase</keyword>
<evidence type="ECO:0000259" key="1">
    <source>
        <dbReference type="Pfam" id="PF01425"/>
    </source>
</evidence>
<dbReference type="AlphaFoldDB" id="A0A2M9CWC9"/>
<protein>
    <submittedName>
        <fullName evidence="2">Asp-tRNA(Asn)/Glu-tRNA(Gln) amidotransferase A subunit family amidase</fullName>
    </submittedName>
</protein>
<dbReference type="Gene3D" id="3.90.1300.10">
    <property type="entry name" value="Amidase signature (AS) domain"/>
    <property type="match status" value="1"/>
</dbReference>
<dbReference type="SUPFAM" id="SSF75304">
    <property type="entry name" value="Amidase signature (AS) enzymes"/>
    <property type="match status" value="1"/>
</dbReference>
<dbReference type="GO" id="GO:0050567">
    <property type="term" value="F:glutaminyl-tRNA synthase (glutamine-hydrolyzing) activity"/>
    <property type="evidence" value="ECO:0007669"/>
    <property type="project" value="TreeGrafter"/>
</dbReference>
<dbReference type="PANTHER" id="PTHR11895:SF73">
    <property type="entry name" value="AMIDASE FAMILY PROTEIN"/>
    <property type="match status" value="1"/>
</dbReference>
<dbReference type="OrthoDB" id="9811471at2"/>
<dbReference type="Pfam" id="PF01425">
    <property type="entry name" value="Amidase"/>
    <property type="match status" value="1"/>
</dbReference>
<dbReference type="RefSeq" id="WP_100315421.1">
    <property type="nucleotide sequence ID" value="NZ_PGFG01000001.1"/>
</dbReference>
<dbReference type="InterPro" id="IPR023631">
    <property type="entry name" value="Amidase_dom"/>
</dbReference>